<dbReference type="RefSeq" id="WP_132524813.1">
    <property type="nucleotide sequence ID" value="NZ_SMFV01000001.1"/>
</dbReference>
<dbReference type="EMBL" id="SMFV01000001">
    <property type="protein sequence ID" value="TCK06353.1"/>
    <property type="molecule type" value="Genomic_DNA"/>
</dbReference>
<evidence type="ECO:0000313" key="2">
    <source>
        <dbReference type="Proteomes" id="UP000295777"/>
    </source>
</evidence>
<dbReference type="Proteomes" id="UP000295777">
    <property type="component" value="Unassembled WGS sequence"/>
</dbReference>
<reference evidence="1 2" key="1">
    <citation type="submission" date="2019-03" db="EMBL/GenBank/DDBJ databases">
        <title>Genomic Encyclopedia of Archaeal and Bacterial Type Strains, Phase II (KMG-II): from individual species to whole genera.</title>
        <authorList>
            <person name="Goeker M."/>
        </authorList>
    </citation>
    <scope>NUCLEOTIDE SEQUENCE [LARGE SCALE GENOMIC DNA]</scope>
    <source>
        <strain evidence="1 2">DSM 24425</strain>
    </source>
</reference>
<organism evidence="1 2">
    <name type="scientific">Phorcysia thermohydrogeniphila</name>
    <dbReference type="NCBI Taxonomy" id="936138"/>
    <lineage>
        <taxon>Bacteria</taxon>
        <taxon>Pseudomonadati</taxon>
        <taxon>Aquificota</taxon>
        <taxon>Aquificia</taxon>
        <taxon>Desulfurobacteriales</taxon>
        <taxon>Desulfurobacteriaceae</taxon>
        <taxon>Phorcysia</taxon>
    </lineage>
</organism>
<comment type="caution">
    <text evidence="1">The sequence shown here is derived from an EMBL/GenBank/DDBJ whole genome shotgun (WGS) entry which is preliminary data.</text>
</comment>
<keyword evidence="2" id="KW-1185">Reference proteome</keyword>
<proteinExistence type="predicted"/>
<accession>A0A4R1GH63</accession>
<evidence type="ECO:0000313" key="1">
    <source>
        <dbReference type="EMBL" id="TCK06353.1"/>
    </source>
</evidence>
<protein>
    <submittedName>
        <fullName evidence="1">Uncharacterized protein</fullName>
    </submittedName>
</protein>
<gene>
    <name evidence="1" type="ORF">CLV27_0154</name>
</gene>
<name>A0A4R1GH63_9BACT</name>
<dbReference type="AlphaFoldDB" id="A0A4R1GH63"/>
<sequence>MFRGQYDARVKSEIEKVKSLAGRIQRTFYVEDATSLKEALTAQAVNIDIHLTSDVFWNEEVGIIDIGGKNVRLFLNGKRLRVGKSKEGEIYGLTHSYVASLEIHGSGIVELPATSGGSRSFVHPCFIKRDTRSPFFSLLVACCVRIEASALYGLLEVYSPAAVSWYGVITSPYANLPRATFKTLFRGIMKDDSGRPINVLWSGSGYGAL</sequence>